<accession>A0A078A9Y2</accession>
<dbReference type="EMBL" id="CCKQ01007347">
    <property type="protein sequence ID" value="CDW78706.1"/>
    <property type="molecule type" value="Genomic_DNA"/>
</dbReference>
<feature type="region of interest" description="Disordered" evidence="1">
    <location>
        <begin position="530"/>
        <end position="550"/>
    </location>
</feature>
<proteinExistence type="predicted"/>
<protein>
    <submittedName>
        <fullName evidence="2">Uncharacterized protein</fullName>
    </submittedName>
</protein>
<reference evidence="2 3" key="1">
    <citation type="submission" date="2014-06" db="EMBL/GenBank/DDBJ databases">
        <authorList>
            <person name="Swart Estienne"/>
        </authorList>
    </citation>
    <scope>NUCLEOTIDE SEQUENCE [LARGE SCALE GENOMIC DNA]</scope>
    <source>
        <strain evidence="2 3">130c</strain>
    </source>
</reference>
<sequence>MDQLSETSNYNIDEVLSADSKGTPNIQQNNIETQVSIMSPISLPENIYSPYEQNNNNKQVKTQQKTQKPNQDFFHKLLPQSYLGNQTQMQFIKGLKNVPQSMRMRLFNRQTVDTNNPAINQRKKRNKGSLPINESIKIKLPSISGYLKQSILPKQSAMLQDYFFMNKNATKLSQGIQSSNTKQIAKLLARGMKNINYNQQQLPSNMNQTRNNQSHFVNFNPQQYRSQNPSFERKSIIPINKTFDNFNSGLDTAQSRMFMSDLKDQSIGRTELIDQNSDEDLDKYSLSEIRNRYNESNNASMQKQSDQMRDNSLENIRIVQVQEFNHHNQQNMNEKYKSRMTTTATTNHESRQKVLEKRVLSLNSKEFIYRSFDQKTLASPQNYQMDFPGQNQVATQSRAIILNNLNVNSANQVANEKIRSFIQTWGPQLKIIQKFIKSNTKDQTSPAKQQDDHIQIQNQNQESRKNQHIQIELRISKPQTQQVQKRKKLCQDLKEKLHQNESLESFKSPHSIKLQNENIKLILQQLSSERETSKYHSESRNDGKQNSSSKNFLDHQITKQKQSNQHLQKMQRQYILNIQNQNYRTQMTDQNNTIDIDIQDLESPILNSSQLKPHLN</sequence>
<feature type="region of interest" description="Disordered" evidence="1">
    <location>
        <begin position="1"/>
        <end position="26"/>
    </location>
</feature>
<feature type="compositionally biased region" description="Polar residues" evidence="1">
    <location>
        <begin position="1"/>
        <end position="11"/>
    </location>
</feature>
<organism evidence="2 3">
    <name type="scientific">Stylonychia lemnae</name>
    <name type="common">Ciliate</name>
    <dbReference type="NCBI Taxonomy" id="5949"/>
    <lineage>
        <taxon>Eukaryota</taxon>
        <taxon>Sar</taxon>
        <taxon>Alveolata</taxon>
        <taxon>Ciliophora</taxon>
        <taxon>Intramacronucleata</taxon>
        <taxon>Spirotrichea</taxon>
        <taxon>Stichotrichia</taxon>
        <taxon>Sporadotrichida</taxon>
        <taxon>Oxytrichidae</taxon>
        <taxon>Stylonychinae</taxon>
        <taxon>Stylonychia</taxon>
    </lineage>
</organism>
<dbReference type="InParanoid" id="A0A078A9Y2"/>
<keyword evidence="3" id="KW-1185">Reference proteome</keyword>
<evidence type="ECO:0000313" key="2">
    <source>
        <dbReference type="EMBL" id="CDW78706.1"/>
    </source>
</evidence>
<name>A0A078A9Y2_STYLE</name>
<dbReference type="Proteomes" id="UP000039865">
    <property type="component" value="Unassembled WGS sequence"/>
</dbReference>
<evidence type="ECO:0000256" key="1">
    <source>
        <dbReference type="SAM" id="MobiDB-lite"/>
    </source>
</evidence>
<evidence type="ECO:0000313" key="3">
    <source>
        <dbReference type="Proteomes" id="UP000039865"/>
    </source>
</evidence>
<feature type="compositionally biased region" description="Basic and acidic residues" evidence="1">
    <location>
        <begin position="530"/>
        <end position="543"/>
    </location>
</feature>
<dbReference type="AlphaFoldDB" id="A0A078A9Y2"/>
<gene>
    <name evidence="2" type="primary">Contig14373.g15314</name>
    <name evidence="2" type="ORF">STYLEM_7688</name>
</gene>